<evidence type="ECO:0000313" key="7">
    <source>
        <dbReference type="EMBL" id="KAH3805959.1"/>
    </source>
</evidence>
<comment type="caution">
    <text evidence="7">The sequence shown here is derived from an EMBL/GenBank/DDBJ whole genome shotgun (WGS) entry which is preliminary data.</text>
</comment>
<dbReference type="PROSITE" id="PS50262">
    <property type="entry name" value="G_PROTEIN_RECEP_F1_2"/>
    <property type="match status" value="1"/>
</dbReference>
<dbReference type="GO" id="GO:0016020">
    <property type="term" value="C:membrane"/>
    <property type="evidence" value="ECO:0007669"/>
    <property type="project" value="UniProtKB-SubCell"/>
</dbReference>
<dbReference type="Gene3D" id="1.20.1070.10">
    <property type="entry name" value="Rhodopsin 7-helix transmembrane proteins"/>
    <property type="match status" value="1"/>
</dbReference>
<comment type="subcellular location">
    <subcellularLocation>
        <location evidence="1">Membrane</location>
    </subcellularLocation>
</comment>
<dbReference type="OrthoDB" id="5962323at2759"/>
<accession>A0A9D4FVA3</accession>
<evidence type="ECO:0000256" key="2">
    <source>
        <dbReference type="ARBA" id="ARBA00022692"/>
    </source>
</evidence>
<dbReference type="InterPro" id="IPR017452">
    <property type="entry name" value="GPCR_Rhodpsn_7TM"/>
</dbReference>
<sequence>MNESLSESSIGNITSFNCSDCTAVNNLHAMINDSGLSSEDHEATMVSVVDEYDCTTSEYTNGNEYNDTVAERNENDQTYSDFDDVYDDEYYLKLYDFEIITLGRVRPIIVLVVALANIFVVSYFMSGKGRGKSTNLLFVSIAFSQTMTGILLLPNSFNVYIPDNDRLSAVACNTFMVWKLYIAMAFHTASIWQTVFLGIQRYICVCHPLKSGCICTFWKTFVTIIITYMLSFLMHIYQLINAITHNFTHEHNCEWRTDHPCKDACLYKWICVIFQHFFPVSLLIGLTTQTVISLHKAHRQASPNISRKANKIRSSRDRIITITTALIVVCFLVPEIPYGIYTLFVLVNIHSPELAKLELKTHHIMFSVYEIALLVSFHANFWIYCMMMGDFRRALIHVFAFRCFTRDCVKRRQNFNTYQRTINSSDYPKRFQVLLSESDLPDRSVAFCKETSREDCNEQDEGVFV</sequence>
<proteinExistence type="predicted"/>
<dbReference type="SUPFAM" id="SSF81321">
    <property type="entry name" value="Family A G protein-coupled receptor-like"/>
    <property type="match status" value="1"/>
</dbReference>
<keyword evidence="3 5" id="KW-1133">Transmembrane helix</keyword>
<dbReference type="EMBL" id="JAIWYP010000006">
    <property type="protein sequence ID" value="KAH3805959.1"/>
    <property type="molecule type" value="Genomic_DNA"/>
</dbReference>
<name>A0A9D4FVA3_DREPO</name>
<reference evidence="7" key="2">
    <citation type="submission" date="2020-11" db="EMBL/GenBank/DDBJ databases">
        <authorList>
            <person name="McCartney M.A."/>
            <person name="Auch B."/>
            <person name="Kono T."/>
            <person name="Mallez S."/>
            <person name="Becker A."/>
            <person name="Gohl D.M."/>
            <person name="Silverstein K.A.T."/>
            <person name="Koren S."/>
            <person name="Bechman K.B."/>
            <person name="Herman A."/>
            <person name="Abrahante J.E."/>
            <person name="Garbe J."/>
        </authorList>
    </citation>
    <scope>NUCLEOTIDE SEQUENCE</scope>
    <source>
        <strain evidence="7">Duluth1</strain>
        <tissue evidence="7">Whole animal</tissue>
    </source>
</reference>
<protein>
    <recommendedName>
        <fullName evidence="6">G-protein coupled receptors family 1 profile domain-containing protein</fullName>
    </recommendedName>
</protein>
<keyword evidence="4 5" id="KW-0472">Membrane</keyword>
<dbReference type="PANTHER" id="PTHR47023:SF1">
    <property type="entry name" value="SEX PEPTIDE RECEPTOR"/>
    <property type="match status" value="1"/>
</dbReference>
<organism evidence="7 8">
    <name type="scientific">Dreissena polymorpha</name>
    <name type="common">Zebra mussel</name>
    <name type="synonym">Mytilus polymorpha</name>
    <dbReference type="NCBI Taxonomy" id="45954"/>
    <lineage>
        <taxon>Eukaryota</taxon>
        <taxon>Metazoa</taxon>
        <taxon>Spiralia</taxon>
        <taxon>Lophotrochozoa</taxon>
        <taxon>Mollusca</taxon>
        <taxon>Bivalvia</taxon>
        <taxon>Autobranchia</taxon>
        <taxon>Heteroconchia</taxon>
        <taxon>Euheterodonta</taxon>
        <taxon>Imparidentia</taxon>
        <taxon>Neoheterodontei</taxon>
        <taxon>Myida</taxon>
        <taxon>Dreissenoidea</taxon>
        <taxon>Dreissenidae</taxon>
        <taxon>Dreissena</taxon>
    </lineage>
</organism>
<evidence type="ECO:0000256" key="5">
    <source>
        <dbReference type="SAM" id="Phobius"/>
    </source>
</evidence>
<evidence type="ECO:0000256" key="3">
    <source>
        <dbReference type="ARBA" id="ARBA00022989"/>
    </source>
</evidence>
<evidence type="ECO:0000256" key="4">
    <source>
        <dbReference type="ARBA" id="ARBA00023136"/>
    </source>
</evidence>
<dbReference type="AlphaFoldDB" id="A0A9D4FVA3"/>
<evidence type="ECO:0000313" key="8">
    <source>
        <dbReference type="Proteomes" id="UP000828390"/>
    </source>
</evidence>
<dbReference type="InterPro" id="IPR000276">
    <property type="entry name" value="GPCR_Rhodpsn"/>
</dbReference>
<keyword evidence="2 5" id="KW-0812">Transmembrane</keyword>
<gene>
    <name evidence="7" type="ORF">DPMN_134269</name>
</gene>
<evidence type="ECO:0000259" key="6">
    <source>
        <dbReference type="PROSITE" id="PS50262"/>
    </source>
</evidence>
<dbReference type="PANTHER" id="PTHR47023">
    <property type="entry name" value="SEX PEPTIDE RECEPTOR"/>
    <property type="match status" value="1"/>
</dbReference>
<dbReference type="GO" id="GO:0004930">
    <property type="term" value="F:G protein-coupled receptor activity"/>
    <property type="evidence" value="ECO:0007669"/>
    <property type="project" value="InterPro"/>
</dbReference>
<dbReference type="Proteomes" id="UP000828390">
    <property type="component" value="Unassembled WGS sequence"/>
</dbReference>
<feature type="transmembrane region" description="Helical" evidence="5">
    <location>
        <begin position="136"/>
        <end position="157"/>
    </location>
</feature>
<dbReference type="Pfam" id="PF00001">
    <property type="entry name" value="7tm_1"/>
    <property type="match status" value="1"/>
</dbReference>
<reference evidence="7" key="1">
    <citation type="journal article" date="2019" name="bioRxiv">
        <title>The Genome of the Zebra Mussel, Dreissena polymorpha: A Resource for Invasive Species Research.</title>
        <authorList>
            <person name="McCartney M.A."/>
            <person name="Auch B."/>
            <person name="Kono T."/>
            <person name="Mallez S."/>
            <person name="Zhang Y."/>
            <person name="Obille A."/>
            <person name="Becker A."/>
            <person name="Abrahante J.E."/>
            <person name="Garbe J."/>
            <person name="Badalamenti J.P."/>
            <person name="Herman A."/>
            <person name="Mangelson H."/>
            <person name="Liachko I."/>
            <person name="Sullivan S."/>
            <person name="Sone E.D."/>
            <person name="Koren S."/>
            <person name="Silverstein K.A.T."/>
            <person name="Beckman K.B."/>
            <person name="Gohl D.M."/>
        </authorList>
    </citation>
    <scope>NUCLEOTIDE SEQUENCE</scope>
    <source>
        <strain evidence="7">Duluth1</strain>
        <tissue evidence="7">Whole animal</tissue>
    </source>
</reference>
<keyword evidence="8" id="KW-1185">Reference proteome</keyword>
<dbReference type="InterPro" id="IPR053071">
    <property type="entry name" value="GPCR1-related_rcpt"/>
</dbReference>
<feature type="transmembrane region" description="Helical" evidence="5">
    <location>
        <begin position="277"/>
        <end position="298"/>
    </location>
</feature>
<feature type="transmembrane region" description="Helical" evidence="5">
    <location>
        <begin position="177"/>
        <end position="199"/>
    </location>
</feature>
<feature type="transmembrane region" description="Helical" evidence="5">
    <location>
        <begin position="319"/>
        <end position="344"/>
    </location>
</feature>
<dbReference type="CDD" id="cd14978">
    <property type="entry name" value="7tmA_FMRFamide_R-like"/>
    <property type="match status" value="1"/>
</dbReference>
<feature type="domain" description="G-protein coupled receptors family 1 profile" evidence="6">
    <location>
        <begin position="116"/>
        <end position="384"/>
    </location>
</feature>
<evidence type="ECO:0000256" key="1">
    <source>
        <dbReference type="ARBA" id="ARBA00004370"/>
    </source>
</evidence>
<dbReference type="PRINTS" id="PR00237">
    <property type="entry name" value="GPCRRHODOPSN"/>
</dbReference>
<feature type="transmembrane region" description="Helical" evidence="5">
    <location>
        <begin position="364"/>
        <end position="385"/>
    </location>
</feature>
<feature type="transmembrane region" description="Helical" evidence="5">
    <location>
        <begin position="220"/>
        <end position="240"/>
    </location>
</feature>
<feature type="transmembrane region" description="Helical" evidence="5">
    <location>
        <begin position="105"/>
        <end position="124"/>
    </location>
</feature>